<dbReference type="Pfam" id="PF01548">
    <property type="entry name" value="DEDD_Tnp_IS110"/>
    <property type="match status" value="1"/>
</dbReference>
<keyword evidence="7" id="KW-1185">Reference proteome</keyword>
<dbReference type="PANTHER" id="PTHR33055">
    <property type="entry name" value="TRANSPOSASE FOR INSERTION SEQUENCE ELEMENT IS1111A"/>
    <property type="match status" value="1"/>
</dbReference>
<reference evidence="5" key="1">
    <citation type="submission" date="2016-10" db="EMBL/GenBank/DDBJ databases">
        <authorList>
            <person name="de Groot N.N."/>
        </authorList>
    </citation>
    <scope>NUCLEOTIDE SEQUENCE [LARGE SCALE GENOMIC DNA]</scope>
    <source>
        <strain evidence="5">CDM_6</strain>
    </source>
</reference>
<dbReference type="Pfam" id="PF02371">
    <property type="entry name" value="Transposase_20"/>
    <property type="match status" value="1"/>
</dbReference>
<dbReference type="AlphaFoldDB" id="A0A1I0G623"/>
<protein>
    <submittedName>
        <fullName evidence="5">Transposase</fullName>
    </submittedName>
</protein>
<sequence length="336" mass="38140">MEYIGMDVHDRYCQVAILDDDTNNPEERRIRTERAELEEFAREHQGAKAAIEATRNYWFVYDCLEPELDVSVSNPHKTGLIGDQKVKSDRLDAKRLAVLLRVDALSTSYIPPDEFREARKLVRRRKALVDDRTAAKNRVRSALADRGVTYNGDLFGQEGREFLADEELPLSPADRHIIEADLAVIETLDDQIERLQCEIDEIAATWEETQLLMTIPGVGPVLSVTITAELGEIDRFNNKKQVVSYAGLDPRVRQSGEKETTDAITKEGPPVLRWALGQAALNVVKYDSYLGNYHTRMKRRKNSQKALVATARKLLVSIYAMLSRKEEYNPPDATTH</sequence>
<dbReference type="OrthoDB" id="191749at2157"/>
<dbReference type="GO" id="GO:0004803">
    <property type="term" value="F:transposase activity"/>
    <property type="evidence" value="ECO:0007669"/>
    <property type="project" value="InterPro"/>
</dbReference>
<evidence type="ECO:0000259" key="2">
    <source>
        <dbReference type="Pfam" id="PF01548"/>
    </source>
</evidence>
<evidence type="ECO:0000313" key="4">
    <source>
        <dbReference type="EMBL" id="SDD37293.1"/>
    </source>
</evidence>
<dbReference type="InterPro" id="IPR047650">
    <property type="entry name" value="Transpos_IS110"/>
</dbReference>
<feature type="domain" description="Transposase IS116/IS110/IS902 C-terminal" evidence="3">
    <location>
        <begin position="210"/>
        <end position="294"/>
    </location>
</feature>
<dbReference type="Proteomes" id="UP000199320">
    <property type="component" value="Unassembled WGS sequence"/>
</dbReference>
<gene>
    <name evidence="5" type="ORF">SAMN04488694_1101</name>
    <name evidence="6" type="ORF">SAMN04488694_1281</name>
    <name evidence="4" type="ORF">SAMN05192552_102033</name>
</gene>
<keyword evidence="1" id="KW-0175">Coiled coil</keyword>
<dbReference type="InterPro" id="IPR002525">
    <property type="entry name" value="Transp_IS110-like_N"/>
</dbReference>
<dbReference type="EMBL" id="FMZP01000020">
    <property type="protein sequence ID" value="SDD37293.1"/>
    <property type="molecule type" value="Genomic_DNA"/>
</dbReference>
<evidence type="ECO:0000259" key="3">
    <source>
        <dbReference type="Pfam" id="PF02371"/>
    </source>
</evidence>
<proteinExistence type="predicted"/>
<dbReference type="InterPro" id="IPR003346">
    <property type="entry name" value="Transposase_20"/>
</dbReference>
<feature type="domain" description="Transposase IS110-like N-terminal" evidence="2">
    <location>
        <begin position="4"/>
        <end position="144"/>
    </location>
</feature>
<dbReference type="RefSeq" id="WP_092932953.1">
    <property type="nucleotide sequence ID" value="NZ_FMZP01000020.1"/>
</dbReference>
<feature type="coiled-coil region" evidence="1">
    <location>
        <begin position="178"/>
        <end position="205"/>
    </location>
</feature>
<dbReference type="Proteomes" id="UP000324021">
    <property type="component" value="Unassembled WGS sequence"/>
</dbReference>
<dbReference type="GO" id="GO:0006313">
    <property type="term" value="P:DNA transposition"/>
    <property type="evidence" value="ECO:0007669"/>
    <property type="project" value="InterPro"/>
</dbReference>
<dbReference type="NCBIfam" id="NF033542">
    <property type="entry name" value="transpos_IS110"/>
    <property type="match status" value="1"/>
</dbReference>
<dbReference type="GO" id="GO:0003677">
    <property type="term" value="F:DNA binding"/>
    <property type="evidence" value="ECO:0007669"/>
    <property type="project" value="InterPro"/>
</dbReference>
<dbReference type="STRING" id="392421.SAMN04488694_1101"/>
<dbReference type="PANTHER" id="PTHR33055:SF13">
    <property type="entry name" value="TRANSPOSASE"/>
    <property type="match status" value="1"/>
</dbReference>
<evidence type="ECO:0000313" key="5">
    <source>
        <dbReference type="EMBL" id="SET66050.1"/>
    </source>
</evidence>
<dbReference type="EMBL" id="FOIC01000028">
    <property type="protein sequence ID" value="SEU02295.1"/>
    <property type="molecule type" value="Genomic_DNA"/>
</dbReference>
<organism evidence="5 7">
    <name type="scientific">Natrinema hispanicum</name>
    <dbReference type="NCBI Taxonomy" id="392421"/>
    <lineage>
        <taxon>Archaea</taxon>
        <taxon>Methanobacteriati</taxon>
        <taxon>Methanobacteriota</taxon>
        <taxon>Stenosarchaea group</taxon>
        <taxon>Halobacteria</taxon>
        <taxon>Halobacteriales</taxon>
        <taxon>Natrialbaceae</taxon>
        <taxon>Natrinema</taxon>
    </lineage>
</organism>
<reference evidence="7 8" key="2">
    <citation type="submission" date="2016-10" db="EMBL/GenBank/DDBJ databases">
        <authorList>
            <person name="Varghese N."/>
            <person name="Submissions S."/>
        </authorList>
    </citation>
    <scope>NUCLEOTIDE SEQUENCE [LARGE SCALE GENOMIC DNA]</scope>
    <source>
        <strain evidence="4 8">CDM_1</strain>
        <strain evidence="7">CDM_6</strain>
    </source>
</reference>
<evidence type="ECO:0000313" key="8">
    <source>
        <dbReference type="Proteomes" id="UP000324021"/>
    </source>
</evidence>
<dbReference type="EMBL" id="FOIC01000010">
    <property type="protein sequence ID" value="SET66050.1"/>
    <property type="molecule type" value="Genomic_DNA"/>
</dbReference>
<accession>A0A1I0G623</accession>
<evidence type="ECO:0000256" key="1">
    <source>
        <dbReference type="SAM" id="Coils"/>
    </source>
</evidence>
<evidence type="ECO:0000313" key="6">
    <source>
        <dbReference type="EMBL" id="SEU02295.1"/>
    </source>
</evidence>
<name>A0A1I0G623_9EURY</name>
<evidence type="ECO:0000313" key="7">
    <source>
        <dbReference type="Proteomes" id="UP000199320"/>
    </source>
</evidence>